<evidence type="ECO:0000256" key="1">
    <source>
        <dbReference type="SAM" id="MobiDB-lite"/>
    </source>
</evidence>
<feature type="region of interest" description="Disordered" evidence="1">
    <location>
        <begin position="1"/>
        <end position="20"/>
    </location>
</feature>
<feature type="compositionally biased region" description="Low complexity" evidence="1">
    <location>
        <begin position="1"/>
        <end position="13"/>
    </location>
</feature>
<organism evidence="3 4">
    <name type="scientific">Hymenobacter yonginensis</name>
    <dbReference type="NCBI Taxonomy" id="748197"/>
    <lineage>
        <taxon>Bacteria</taxon>
        <taxon>Pseudomonadati</taxon>
        <taxon>Bacteroidota</taxon>
        <taxon>Cytophagia</taxon>
        <taxon>Cytophagales</taxon>
        <taxon>Hymenobacteraceae</taxon>
        <taxon>Hymenobacter</taxon>
    </lineage>
</organism>
<evidence type="ECO:0000256" key="2">
    <source>
        <dbReference type="SAM" id="Phobius"/>
    </source>
</evidence>
<evidence type="ECO:0000313" key="4">
    <source>
        <dbReference type="Proteomes" id="UP001211872"/>
    </source>
</evidence>
<keyword evidence="2" id="KW-0472">Membrane</keyword>
<evidence type="ECO:0008006" key="5">
    <source>
        <dbReference type="Google" id="ProtNLM"/>
    </source>
</evidence>
<keyword evidence="2" id="KW-1133">Transmembrane helix</keyword>
<name>A0ABY7PSH0_9BACT</name>
<protein>
    <recommendedName>
        <fullName evidence="5">DUF3311 domain-containing protein</fullName>
    </recommendedName>
</protein>
<dbReference type="EMBL" id="CP115396">
    <property type="protein sequence ID" value="WBO85832.1"/>
    <property type="molecule type" value="Genomic_DNA"/>
</dbReference>
<sequence>MSAPSKPSPALSSVPPPDRPEQRLGQRLLFVAVLFGVLLTFPFLGTFDRETRIGGIPGLYLYVLLAWSALVALTGWLVRRISN</sequence>
<accession>A0ABY7PSH0</accession>
<feature type="transmembrane region" description="Helical" evidence="2">
    <location>
        <begin position="28"/>
        <end position="47"/>
    </location>
</feature>
<evidence type="ECO:0000313" key="3">
    <source>
        <dbReference type="EMBL" id="WBO85832.1"/>
    </source>
</evidence>
<gene>
    <name evidence="3" type="ORF">O9Z63_06180</name>
</gene>
<keyword evidence="2" id="KW-0812">Transmembrane</keyword>
<dbReference type="Proteomes" id="UP001211872">
    <property type="component" value="Chromosome"/>
</dbReference>
<proteinExistence type="predicted"/>
<dbReference type="RefSeq" id="WP_270128441.1">
    <property type="nucleotide sequence ID" value="NZ_CP115396.1"/>
</dbReference>
<keyword evidence="4" id="KW-1185">Reference proteome</keyword>
<feature type="transmembrane region" description="Helical" evidence="2">
    <location>
        <begin position="59"/>
        <end position="78"/>
    </location>
</feature>
<reference evidence="3 4" key="1">
    <citation type="journal article" date="2011" name="Int. J. Syst. Evol. Microbiol.">
        <title>Hymenobacter yonginensis sp. nov., isolated from a mesotrophic artificial lake.</title>
        <authorList>
            <person name="Joung Y."/>
            <person name="Cho S.H."/>
            <person name="Kim H."/>
            <person name="Kim S.B."/>
            <person name="Joh K."/>
        </authorList>
    </citation>
    <scope>NUCLEOTIDE SEQUENCE [LARGE SCALE GENOMIC DNA]</scope>
    <source>
        <strain evidence="3 4">KCTC 22745</strain>
    </source>
</reference>